<dbReference type="GO" id="GO:0030870">
    <property type="term" value="C:Mre11 complex"/>
    <property type="evidence" value="ECO:0007669"/>
    <property type="project" value="TreeGrafter"/>
</dbReference>
<evidence type="ECO:0000256" key="1">
    <source>
        <dbReference type="SAM" id="Coils"/>
    </source>
</evidence>
<gene>
    <name evidence="2" type="ORF">B296_00001170</name>
</gene>
<dbReference type="GO" id="GO:0007004">
    <property type="term" value="P:telomere maintenance via telomerase"/>
    <property type="evidence" value="ECO:0007669"/>
    <property type="project" value="TreeGrafter"/>
</dbReference>
<name>A0A427BBK9_ENSVE</name>
<evidence type="ECO:0000313" key="2">
    <source>
        <dbReference type="EMBL" id="RRT85872.1"/>
    </source>
</evidence>
<comment type="caution">
    <text evidence="2">The sequence shown here is derived from an EMBL/GenBank/DDBJ whole genome shotgun (WGS) entry which is preliminary data.</text>
</comment>
<dbReference type="GO" id="GO:0043047">
    <property type="term" value="F:single-stranded telomeric DNA binding"/>
    <property type="evidence" value="ECO:0007669"/>
    <property type="project" value="TreeGrafter"/>
</dbReference>
<dbReference type="AlphaFoldDB" id="A0A427BBK9"/>
<sequence length="205" mass="24006">MESMTREALSTDVENLREEQKFLNADLSSIQMRWHALREEKLKASSILHKVKKADEDLVLLSEENAQVDLDEKTTEMANKDLDRYYSALDKQSIVSDDSNVIAIQVLMQTGDAELEMRGRCSAGQKVNSLKVIWHDECCRSDESLWKFRVWLMLLIHECTLRIMEDRKGQENFQLIVITHDERFAQLIGQRQHAEKYYRVTKDEL</sequence>
<dbReference type="GO" id="GO:0070192">
    <property type="term" value="P:chromosome organization involved in meiotic cell cycle"/>
    <property type="evidence" value="ECO:0007669"/>
    <property type="project" value="TreeGrafter"/>
</dbReference>
<feature type="coiled-coil region" evidence="1">
    <location>
        <begin position="6"/>
        <end position="33"/>
    </location>
</feature>
<dbReference type="GO" id="GO:0003691">
    <property type="term" value="F:double-stranded telomeric DNA binding"/>
    <property type="evidence" value="ECO:0007669"/>
    <property type="project" value="TreeGrafter"/>
</dbReference>
<organism evidence="2 3">
    <name type="scientific">Ensete ventricosum</name>
    <name type="common">Abyssinian banana</name>
    <name type="synonym">Musa ensete</name>
    <dbReference type="NCBI Taxonomy" id="4639"/>
    <lineage>
        <taxon>Eukaryota</taxon>
        <taxon>Viridiplantae</taxon>
        <taxon>Streptophyta</taxon>
        <taxon>Embryophyta</taxon>
        <taxon>Tracheophyta</taxon>
        <taxon>Spermatophyta</taxon>
        <taxon>Magnoliopsida</taxon>
        <taxon>Liliopsida</taxon>
        <taxon>Zingiberales</taxon>
        <taxon>Musaceae</taxon>
        <taxon>Ensete</taxon>
    </lineage>
</organism>
<dbReference type="Gene3D" id="3.40.50.300">
    <property type="entry name" value="P-loop containing nucleotide triphosphate hydrolases"/>
    <property type="match status" value="1"/>
</dbReference>
<accession>A0A427BBK9</accession>
<dbReference type="Proteomes" id="UP000287651">
    <property type="component" value="Unassembled WGS sequence"/>
</dbReference>
<dbReference type="GO" id="GO:0051880">
    <property type="term" value="F:G-quadruplex DNA binding"/>
    <property type="evidence" value="ECO:0007669"/>
    <property type="project" value="TreeGrafter"/>
</dbReference>
<evidence type="ECO:0000313" key="3">
    <source>
        <dbReference type="Proteomes" id="UP000287651"/>
    </source>
</evidence>
<reference evidence="2 3" key="1">
    <citation type="journal article" date="2014" name="Agronomy (Basel)">
        <title>A Draft Genome Sequence for Ensete ventricosum, the Drought-Tolerant Tree Against Hunger.</title>
        <authorList>
            <person name="Harrison J."/>
            <person name="Moore K.A."/>
            <person name="Paszkiewicz K."/>
            <person name="Jones T."/>
            <person name="Grant M."/>
            <person name="Ambacheew D."/>
            <person name="Muzemil S."/>
            <person name="Studholme D.J."/>
        </authorList>
    </citation>
    <scope>NUCLEOTIDE SEQUENCE [LARGE SCALE GENOMIC DNA]</scope>
</reference>
<protein>
    <submittedName>
        <fullName evidence="2">Uncharacterized protein</fullName>
    </submittedName>
</protein>
<dbReference type="EMBL" id="AMZH03000049">
    <property type="protein sequence ID" value="RRT85872.1"/>
    <property type="molecule type" value="Genomic_DNA"/>
</dbReference>
<dbReference type="GO" id="GO:0000722">
    <property type="term" value="P:telomere maintenance via recombination"/>
    <property type="evidence" value="ECO:0007669"/>
    <property type="project" value="TreeGrafter"/>
</dbReference>
<proteinExistence type="predicted"/>
<dbReference type="InterPro" id="IPR027417">
    <property type="entry name" value="P-loop_NTPase"/>
</dbReference>
<keyword evidence="1" id="KW-0175">Coiled coil</keyword>
<dbReference type="GO" id="GO:0000794">
    <property type="term" value="C:condensed nuclear chromosome"/>
    <property type="evidence" value="ECO:0007669"/>
    <property type="project" value="TreeGrafter"/>
</dbReference>
<dbReference type="PANTHER" id="PTHR18867:SF12">
    <property type="entry name" value="DNA REPAIR PROTEIN RAD50"/>
    <property type="match status" value="1"/>
</dbReference>
<dbReference type="GO" id="GO:0006302">
    <property type="term" value="P:double-strand break repair"/>
    <property type="evidence" value="ECO:0007669"/>
    <property type="project" value="TreeGrafter"/>
</dbReference>
<dbReference type="PANTHER" id="PTHR18867">
    <property type="entry name" value="RAD50"/>
    <property type="match status" value="1"/>
</dbReference>